<organism evidence="1 2">
    <name type="scientific">Chaenocephalus aceratus</name>
    <name type="common">Blackfin icefish</name>
    <name type="synonym">Chaenichthys aceratus</name>
    <dbReference type="NCBI Taxonomy" id="36190"/>
    <lineage>
        <taxon>Eukaryota</taxon>
        <taxon>Metazoa</taxon>
        <taxon>Chordata</taxon>
        <taxon>Craniata</taxon>
        <taxon>Vertebrata</taxon>
        <taxon>Euteleostomi</taxon>
        <taxon>Actinopterygii</taxon>
        <taxon>Neopterygii</taxon>
        <taxon>Teleostei</taxon>
        <taxon>Neoteleostei</taxon>
        <taxon>Acanthomorphata</taxon>
        <taxon>Eupercaria</taxon>
        <taxon>Perciformes</taxon>
        <taxon>Notothenioidei</taxon>
        <taxon>Channichthyidae</taxon>
        <taxon>Chaenocephalus</taxon>
    </lineage>
</organism>
<protein>
    <submittedName>
        <fullName evidence="1">Uncharacterized protein</fullName>
    </submittedName>
</protein>
<proteinExistence type="predicted"/>
<keyword evidence="2" id="KW-1185">Reference proteome</keyword>
<sequence length="108" mass="12131">MVGPIDHLSPTSRFKTRSPEQGTRGRERDEVGWGNQLCVAIKLSFLSPSNGLPFPWFWGTVVLLVGVRPNRGGWEGGVSDRQESETKTLILLCLLLHQWMPSDVDRTQ</sequence>
<gene>
    <name evidence="1" type="ORF">KUCAC02_023917</name>
</gene>
<dbReference type="EMBL" id="CM043806">
    <property type="protein sequence ID" value="KAI4812538.1"/>
    <property type="molecule type" value="Genomic_DNA"/>
</dbReference>
<accession>A0ACB9WH36</accession>
<evidence type="ECO:0000313" key="2">
    <source>
        <dbReference type="Proteomes" id="UP001057452"/>
    </source>
</evidence>
<reference evidence="1" key="1">
    <citation type="submission" date="2022-05" db="EMBL/GenBank/DDBJ databases">
        <title>Chromosome-level genome of Chaenocephalus aceratus.</title>
        <authorList>
            <person name="Park H."/>
        </authorList>
    </citation>
    <scope>NUCLEOTIDE SEQUENCE</scope>
    <source>
        <strain evidence="1">KU_202001</strain>
    </source>
</reference>
<comment type="caution">
    <text evidence="1">The sequence shown here is derived from an EMBL/GenBank/DDBJ whole genome shotgun (WGS) entry which is preliminary data.</text>
</comment>
<dbReference type="Proteomes" id="UP001057452">
    <property type="component" value="Chromosome 22"/>
</dbReference>
<name>A0ACB9WH36_CHAAC</name>
<evidence type="ECO:0000313" key="1">
    <source>
        <dbReference type="EMBL" id="KAI4812538.1"/>
    </source>
</evidence>